<feature type="region of interest" description="Disordered" evidence="1">
    <location>
        <begin position="228"/>
        <end position="255"/>
    </location>
</feature>
<feature type="compositionally biased region" description="Basic residues" evidence="1">
    <location>
        <begin position="137"/>
        <end position="148"/>
    </location>
</feature>
<feature type="domain" description="3'-5' exonuclease" evidence="2">
    <location>
        <begin position="278"/>
        <end position="464"/>
    </location>
</feature>
<feature type="compositionally biased region" description="Pro residues" evidence="1">
    <location>
        <begin position="103"/>
        <end position="121"/>
    </location>
</feature>
<evidence type="ECO:0000259" key="2">
    <source>
        <dbReference type="Pfam" id="PF01612"/>
    </source>
</evidence>
<evidence type="ECO:0000313" key="3">
    <source>
        <dbReference type="EMBL" id="KAL1515473.1"/>
    </source>
</evidence>
<dbReference type="PANTHER" id="PTHR46814:SF1">
    <property type="entry name" value="EGALITARIAN, ISOFORM B"/>
    <property type="match status" value="1"/>
</dbReference>
<organism evidence="3 4">
    <name type="scientific">Prymnesium parvum</name>
    <name type="common">Toxic golden alga</name>
    <dbReference type="NCBI Taxonomy" id="97485"/>
    <lineage>
        <taxon>Eukaryota</taxon>
        <taxon>Haptista</taxon>
        <taxon>Haptophyta</taxon>
        <taxon>Prymnesiophyceae</taxon>
        <taxon>Prymnesiales</taxon>
        <taxon>Prymnesiaceae</taxon>
        <taxon>Prymnesium</taxon>
    </lineage>
</organism>
<accession>A0AB34J7Z9</accession>
<feature type="compositionally biased region" description="Low complexity" evidence="1">
    <location>
        <begin position="91"/>
        <end position="102"/>
    </location>
</feature>
<dbReference type="InterPro" id="IPR012337">
    <property type="entry name" value="RNaseH-like_sf"/>
</dbReference>
<dbReference type="PANTHER" id="PTHR46814">
    <property type="entry name" value="EGALITARIAN, ISOFORM B"/>
    <property type="match status" value="1"/>
</dbReference>
<dbReference type="InterPro" id="IPR036397">
    <property type="entry name" value="RNaseH_sf"/>
</dbReference>
<dbReference type="Pfam" id="PF01612">
    <property type="entry name" value="DNA_pol_A_exo1"/>
    <property type="match status" value="1"/>
</dbReference>
<feature type="compositionally biased region" description="Low complexity" evidence="1">
    <location>
        <begin position="63"/>
        <end position="79"/>
    </location>
</feature>
<evidence type="ECO:0000256" key="1">
    <source>
        <dbReference type="SAM" id="MobiDB-lite"/>
    </source>
</evidence>
<evidence type="ECO:0000313" key="4">
    <source>
        <dbReference type="Proteomes" id="UP001515480"/>
    </source>
</evidence>
<keyword evidence="4" id="KW-1185">Reference proteome</keyword>
<feature type="region of interest" description="Disordered" evidence="1">
    <location>
        <begin position="29"/>
        <end position="163"/>
    </location>
</feature>
<feature type="compositionally biased region" description="Gly residues" evidence="1">
    <location>
        <begin position="243"/>
        <end position="254"/>
    </location>
</feature>
<name>A0AB34J7Z9_PRYPA</name>
<gene>
    <name evidence="3" type="ORF">AB1Y20_002097</name>
</gene>
<dbReference type="AlphaFoldDB" id="A0AB34J7Z9"/>
<feature type="compositionally biased region" description="Low complexity" evidence="1">
    <location>
        <begin position="149"/>
        <end position="160"/>
    </location>
</feature>
<dbReference type="GO" id="GO:0008408">
    <property type="term" value="F:3'-5' exonuclease activity"/>
    <property type="evidence" value="ECO:0007669"/>
    <property type="project" value="InterPro"/>
</dbReference>
<protein>
    <recommendedName>
        <fullName evidence="2">3'-5' exonuclease domain-containing protein</fullName>
    </recommendedName>
</protein>
<dbReference type="Proteomes" id="UP001515480">
    <property type="component" value="Unassembled WGS sequence"/>
</dbReference>
<feature type="compositionally biased region" description="Pro residues" evidence="1">
    <location>
        <begin position="49"/>
        <end position="62"/>
    </location>
</feature>
<feature type="compositionally biased region" description="Low complexity" evidence="1">
    <location>
        <begin position="122"/>
        <end position="132"/>
    </location>
</feature>
<dbReference type="GO" id="GO:0006139">
    <property type="term" value="P:nucleobase-containing compound metabolic process"/>
    <property type="evidence" value="ECO:0007669"/>
    <property type="project" value="InterPro"/>
</dbReference>
<feature type="compositionally biased region" description="Low complexity" evidence="1">
    <location>
        <begin position="31"/>
        <end position="48"/>
    </location>
</feature>
<dbReference type="InterPro" id="IPR002562">
    <property type="entry name" value="3'-5'_exonuclease_dom"/>
</dbReference>
<dbReference type="EMBL" id="JBGBPQ010000011">
    <property type="protein sequence ID" value="KAL1515473.1"/>
    <property type="molecule type" value="Genomic_DNA"/>
</dbReference>
<proteinExistence type="predicted"/>
<dbReference type="Gene3D" id="3.30.420.10">
    <property type="entry name" value="Ribonuclease H-like superfamily/Ribonuclease H"/>
    <property type="match status" value="1"/>
</dbReference>
<feature type="region of interest" description="Disordered" evidence="1">
    <location>
        <begin position="504"/>
        <end position="530"/>
    </location>
</feature>
<sequence>MACVRCKRSLPPAESTSLCRRCIARDLSRDALPSSHPPAAARASAAPTRPAPTPPAPTPTTPPAALSPAATARTEAHAASQRKLPPPPRTPAASASPSAPSAPSAPSPSPSAPSPSAPSPSTPSASASALSSGQRNSLKRAARQRKRSLSSQPRALAAPLASPPPAAAAAAQCLRPPPFARAAPASPALAAPPAAAAGAHHCPDCGARFGSKVAQVVHQMLSASPHASGAAAAPSLGLEEPAEGGGGEAAGGGERQYAPKHGVRLIYSALDLTIVTPLLLSEPIVGLDLEGDLTPSATCRIDLMQERVYLPSVDLVLLIHTASIPAHEVARCLKDWLESSAHTKVLCDVRADADALQHIFGIRLSGVSDVQIAHAMLSGELTSISLSPADSPFFFPTGLSRLAYEYCGEQLGAPLMKLKAVFSAVFERGGTPFRTLPLSSAALTYAASDAWHVWLVHEALRPRLDAANLAPLVLRASETRASEFRDVPDGRALWDAKLKQSRRAKAKAAGAPEKRPRDAPPAAGGEAKRRVVSGPMCAQCGVRFSGEAQLAEHRGGKHHALVAAVVARRRLVPLRLSAGAPLDEEKVRVALSEFGTIQTLRVGVEGGRANDPPFRAVLEFSCNAEAGRALGQKLLYVDGVKVKATPLSEEEAR</sequence>
<feature type="compositionally biased region" description="Low complexity" evidence="1">
    <location>
        <begin position="228"/>
        <end position="239"/>
    </location>
</feature>
<reference evidence="3 4" key="1">
    <citation type="journal article" date="2024" name="Science">
        <title>Giant polyketide synthase enzymes in the biosynthesis of giant marine polyether toxins.</title>
        <authorList>
            <person name="Fallon T.R."/>
            <person name="Shende V.V."/>
            <person name="Wierzbicki I.H."/>
            <person name="Pendleton A.L."/>
            <person name="Watervoot N.F."/>
            <person name="Auber R.P."/>
            <person name="Gonzalez D.J."/>
            <person name="Wisecaver J.H."/>
            <person name="Moore B.S."/>
        </authorList>
    </citation>
    <scope>NUCLEOTIDE SEQUENCE [LARGE SCALE GENOMIC DNA]</scope>
    <source>
        <strain evidence="3 4">12B1</strain>
    </source>
</reference>
<dbReference type="SUPFAM" id="SSF53098">
    <property type="entry name" value="Ribonuclease H-like"/>
    <property type="match status" value="1"/>
</dbReference>
<dbReference type="GO" id="GO:0003676">
    <property type="term" value="F:nucleic acid binding"/>
    <property type="evidence" value="ECO:0007669"/>
    <property type="project" value="InterPro"/>
</dbReference>
<comment type="caution">
    <text evidence="3">The sequence shown here is derived from an EMBL/GenBank/DDBJ whole genome shotgun (WGS) entry which is preliminary data.</text>
</comment>